<dbReference type="CDD" id="cd17319">
    <property type="entry name" value="MFS_ExuT_GudP_like"/>
    <property type="match status" value="1"/>
</dbReference>
<evidence type="ECO:0000256" key="5">
    <source>
        <dbReference type="ARBA" id="ARBA00023136"/>
    </source>
</evidence>
<evidence type="ECO:0000313" key="11">
    <source>
        <dbReference type="Proteomes" id="UP000216001"/>
    </source>
</evidence>
<keyword evidence="2" id="KW-1003">Cell membrane</keyword>
<accession>A0A264VXM1</accession>
<dbReference type="AlphaFoldDB" id="A0A264VXM1"/>
<dbReference type="PANTHER" id="PTHR11662:SF399">
    <property type="entry name" value="FI19708P1-RELATED"/>
    <property type="match status" value="1"/>
</dbReference>
<dbReference type="PIRSF" id="PIRSF002808">
    <property type="entry name" value="Hexose_phosphate_transp"/>
    <property type="match status" value="1"/>
</dbReference>
<feature type="transmembrane region" description="Helical" evidence="7">
    <location>
        <begin position="163"/>
        <end position="182"/>
    </location>
</feature>
<evidence type="ECO:0000313" key="9">
    <source>
        <dbReference type="EMBL" id="MBW3117175.1"/>
    </source>
</evidence>
<reference evidence="9" key="2">
    <citation type="submission" date="2021-07" db="EMBL/GenBank/DDBJ databases">
        <authorList>
            <person name="Stanton E."/>
        </authorList>
    </citation>
    <scope>NUCLEOTIDE SEQUENCE</scope>
    <source>
        <strain evidence="9">2021EL-01139</strain>
    </source>
</reference>
<protein>
    <submittedName>
        <fullName evidence="10">MFS transporter</fullName>
    </submittedName>
</protein>
<evidence type="ECO:0000256" key="7">
    <source>
        <dbReference type="SAM" id="Phobius"/>
    </source>
</evidence>
<feature type="transmembrane region" description="Helical" evidence="7">
    <location>
        <begin position="228"/>
        <end position="250"/>
    </location>
</feature>
<comment type="similarity">
    <text evidence="6">Belongs to the major facilitator superfamily. Phthalate permease family.</text>
</comment>
<dbReference type="EMBL" id="NOWC01000002">
    <property type="protein sequence ID" value="OZS76062.1"/>
    <property type="molecule type" value="Genomic_DNA"/>
</dbReference>
<evidence type="ECO:0000256" key="3">
    <source>
        <dbReference type="ARBA" id="ARBA00022692"/>
    </source>
</evidence>
<dbReference type="Pfam" id="PF07690">
    <property type="entry name" value="MFS_1"/>
    <property type="match status" value="1"/>
</dbReference>
<dbReference type="InterPro" id="IPR036259">
    <property type="entry name" value="MFS_trans_sf"/>
</dbReference>
<dbReference type="Proteomes" id="UP001155882">
    <property type="component" value="Unassembled WGS sequence"/>
</dbReference>
<dbReference type="InterPro" id="IPR050382">
    <property type="entry name" value="MFS_Na/Anion_cotransporter"/>
</dbReference>
<dbReference type="InterPro" id="IPR011701">
    <property type="entry name" value="MFS"/>
</dbReference>
<dbReference type="Gene3D" id="1.20.1250.20">
    <property type="entry name" value="MFS general substrate transporter like domains"/>
    <property type="match status" value="2"/>
</dbReference>
<dbReference type="GO" id="GO:0022857">
    <property type="term" value="F:transmembrane transporter activity"/>
    <property type="evidence" value="ECO:0007669"/>
    <property type="project" value="InterPro"/>
</dbReference>
<evidence type="ECO:0000256" key="4">
    <source>
        <dbReference type="ARBA" id="ARBA00022989"/>
    </source>
</evidence>
<dbReference type="SUPFAM" id="SSF103473">
    <property type="entry name" value="MFS general substrate transporter"/>
    <property type="match status" value="1"/>
</dbReference>
<comment type="caution">
    <text evidence="10">The sequence shown here is derived from an EMBL/GenBank/DDBJ whole genome shotgun (WGS) entry which is preliminary data.</text>
</comment>
<dbReference type="InterPro" id="IPR020846">
    <property type="entry name" value="MFS_dom"/>
</dbReference>
<dbReference type="Proteomes" id="UP000216001">
    <property type="component" value="Unassembled WGS sequence"/>
</dbReference>
<evidence type="ECO:0000256" key="6">
    <source>
        <dbReference type="ARBA" id="ARBA00038514"/>
    </source>
</evidence>
<reference evidence="10 11" key="1">
    <citation type="submission" date="2017-07" db="EMBL/GenBank/DDBJ databases">
        <title>blaIMP-27 on transferable plasmids in Proteus mirabilis and Providencia rettgeri.</title>
        <authorList>
            <person name="Potter R."/>
        </authorList>
    </citation>
    <scope>NUCLEOTIDE SEQUENCE [LARGE SCALE GENOMIC DNA]</scope>
    <source>
        <strain evidence="10 11">PR1</strain>
    </source>
</reference>
<comment type="subcellular location">
    <subcellularLocation>
        <location evidence="1">Cell membrane</location>
        <topology evidence="1">Multi-pass membrane protein</topology>
    </subcellularLocation>
</comment>
<evidence type="ECO:0000259" key="8">
    <source>
        <dbReference type="PROSITE" id="PS50850"/>
    </source>
</evidence>
<gene>
    <name evidence="10" type="ORF">CHI95_02495</name>
    <name evidence="9" type="ORF">KYI77_12015</name>
</gene>
<feature type="transmembrane region" description="Helical" evidence="7">
    <location>
        <begin position="303"/>
        <end position="322"/>
    </location>
</feature>
<feature type="transmembrane region" description="Helical" evidence="7">
    <location>
        <begin position="361"/>
        <end position="385"/>
    </location>
</feature>
<dbReference type="PANTHER" id="PTHR11662">
    <property type="entry name" value="SOLUTE CARRIER FAMILY 17"/>
    <property type="match status" value="1"/>
</dbReference>
<dbReference type="GO" id="GO:0005886">
    <property type="term" value="C:plasma membrane"/>
    <property type="evidence" value="ECO:0007669"/>
    <property type="project" value="UniProtKB-SubCell"/>
</dbReference>
<dbReference type="RefSeq" id="WP_094960665.1">
    <property type="nucleotide sequence ID" value="NZ_CP039844.1"/>
</dbReference>
<keyword evidence="5 7" id="KW-0472">Membrane</keyword>
<dbReference type="InterPro" id="IPR000849">
    <property type="entry name" value="Sugar_P_transporter"/>
</dbReference>
<sequence length="420" mass="45559">MFKKIRWNLVLFISLGGMINYMDRSAFAIAAPVFSKDLNLTPSEMGILFSSFSIGYALFNFIGGYASDKYGPKKVFAVSMALWSIFCGMIGVTVGFISMLIIRTLFGAAEGPFAATLNKMVNNWFPKKEVATAIGIATAGNPIGGAIAGPIMGILIITTGWRVAFFILAAIGFIWLIGWLKIAKDKPEQHKKISKEELEYILSDDNNVESKTTNTISKPLSFYIKSPTILATTLAFFSLNYILFFFLSWFPSYLSNVQNLSIKDMSIVSIIPWLLGAIGMALGGILCDFVLKKTNKPLFSRKIVLVSCLGISAILVFLVGNVTRVESAVALMAFGIFFLYLSATTYWAILQDTVAKNNIGAVGGFVHAMANVAGILGPIITGYIIEWSGMYSIAFFVAGGIGIVGAISVALYVKPLNLTN</sequence>
<feature type="domain" description="Major facilitator superfamily (MFS) profile" evidence="8">
    <location>
        <begin position="9"/>
        <end position="417"/>
    </location>
</feature>
<organism evidence="10 11">
    <name type="scientific">Providencia rettgeri</name>
    <dbReference type="NCBI Taxonomy" id="587"/>
    <lineage>
        <taxon>Bacteria</taxon>
        <taxon>Pseudomonadati</taxon>
        <taxon>Pseudomonadota</taxon>
        <taxon>Gammaproteobacteria</taxon>
        <taxon>Enterobacterales</taxon>
        <taxon>Morganellaceae</taxon>
        <taxon>Providencia</taxon>
    </lineage>
</organism>
<evidence type="ECO:0000313" key="10">
    <source>
        <dbReference type="EMBL" id="OZS76062.1"/>
    </source>
</evidence>
<dbReference type="GeneID" id="92275697"/>
<keyword evidence="4 7" id="KW-1133">Transmembrane helix</keyword>
<dbReference type="EMBL" id="JAHWLI010000034">
    <property type="protein sequence ID" value="MBW3117175.1"/>
    <property type="molecule type" value="Genomic_DNA"/>
</dbReference>
<evidence type="ECO:0000256" key="2">
    <source>
        <dbReference type="ARBA" id="ARBA00022475"/>
    </source>
</evidence>
<name>A0A264VXM1_PRORE</name>
<feature type="transmembrane region" description="Helical" evidence="7">
    <location>
        <begin position="270"/>
        <end position="291"/>
    </location>
</feature>
<proteinExistence type="inferred from homology"/>
<keyword evidence="3 7" id="KW-0812">Transmembrane</keyword>
<feature type="transmembrane region" description="Helical" evidence="7">
    <location>
        <begin position="45"/>
        <end position="63"/>
    </location>
</feature>
<evidence type="ECO:0000256" key="1">
    <source>
        <dbReference type="ARBA" id="ARBA00004651"/>
    </source>
</evidence>
<feature type="transmembrane region" description="Helical" evidence="7">
    <location>
        <begin position="75"/>
        <end position="94"/>
    </location>
</feature>
<feature type="transmembrane region" description="Helical" evidence="7">
    <location>
        <begin position="391"/>
        <end position="413"/>
    </location>
</feature>
<dbReference type="PROSITE" id="PS50850">
    <property type="entry name" value="MFS"/>
    <property type="match status" value="1"/>
</dbReference>
<feature type="transmembrane region" description="Helical" evidence="7">
    <location>
        <begin position="328"/>
        <end position="349"/>
    </location>
</feature>